<dbReference type="HOGENOM" id="CLU_2630941_0_0_0"/>
<dbReference type="Proteomes" id="UP000030700">
    <property type="component" value="Unassembled WGS sequence"/>
</dbReference>
<keyword evidence="2" id="KW-1185">Reference proteome</keyword>
<proteinExistence type="predicted"/>
<protein>
    <submittedName>
        <fullName evidence="1">Uncharacterized protein</fullName>
    </submittedName>
</protein>
<reference evidence="1" key="1">
    <citation type="journal article" date="2015" name="PeerJ">
        <title>First genomic representation of candidate bacterial phylum KSB3 points to enhanced environmental sensing as a trigger of wastewater bulking.</title>
        <authorList>
            <person name="Sekiguchi Y."/>
            <person name="Ohashi A."/>
            <person name="Parks D.H."/>
            <person name="Yamauchi T."/>
            <person name="Tyson G.W."/>
            <person name="Hugenholtz P."/>
        </authorList>
    </citation>
    <scope>NUCLEOTIDE SEQUENCE [LARGE SCALE GENOMIC DNA]</scope>
</reference>
<accession>A0A081BP58</accession>
<dbReference type="AlphaFoldDB" id="A0A081BP58"/>
<dbReference type="EMBL" id="DF820458">
    <property type="protein sequence ID" value="GAK52174.1"/>
    <property type="molecule type" value="Genomic_DNA"/>
</dbReference>
<evidence type="ECO:0000313" key="2">
    <source>
        <dbReference type="Proteomes" id="UP000030700"/>
    </source>
</evidence>
<evidence type="ECO:0000313" key="1">
    <source>
        <dbReference type="EMBL" id="GAK52174.1"/>
    </source>
</evidence>
<name>A0A081BP58_9BACT</name>
<gene>
    <name evidence="1" type="ORF">U14_03425</name>
</gene>
<organism evidence="1">
    <name type="scientific">Candidatus Moduliflexus flocculans</name>
    <dbReference type="NCBI Taxonomy" id="1499966"/>
    <lineage>
        <taxon>Bacteria</taxon>
        <taxon>Candidatus Moduliflexota</taxon>
        <taxon>Candidatus Moduliflexia</taxon>
        <taxon>Candidatus Moduliflexales</taxon>
        <taxon>Candidatus Moduliflexaceae</taxon>
    </lineage>
</organism>
<sequence>MLARQSRRTRRLTKDLPMRDWQQNSYEMNEFGDDEPAERIIEFYKHHDDPVMELIDHDIFSDVDFDFEERGYFLALA</sequence>